<dbReference type="Pfam" id="PF14856">
    <property type="entry name" value="Hce2"/>
    <property type="match status" value="1"/>
</dbReference>
<reference evidence="3" key="2">
    <citation type="submission" date="2023-06" db="EMBL/GenBank/DDBJ databases">
        <authorList>
            <consortium name="Lawrence Berkeley National Laboratory"/>
            <person name="Haridas S."/>
            <person name="Hensen N."/>
            <person name="Bonometti L."/>
            <person name="Westerberg I."/>
            <person name="Brannstrom I.O."/>
            <person name="Guillou S."/>
            <person name="Cros-Aarteil S."/>
            <person name="Calhoun S."/>
            <person name="Kuo A."/>
            <person name="Mondo S."/>
            <person name="Pangilinan J."/>
            <person name="Riley R."/>
            <person name="LaButti K."/>
            <person name="Andreopoulos B."/>
            <person name="Lipzen A."/>
            <person name="Chen C."/>
            <person name="Yanf M."/>
            <person name="Daum C."/>
            <person name="Ng V."/>
            <person name="Clum A."/>
            <person name="Steindorff A."/>
            <person name="Ohm R."/>
            <person name="Martin F."/>
            <person name="Silar P."/>
            <person name="Natvig D."/>
            <person name="Lalanne C."/>
            <person name="Gautier V."/>
            <person name="Ament-velasquez S.L."/>
            <person name="Kruys A."/>
            <person name="Hutchinson M.I."/>
            <person name="Powell A.J."/>
            <person name="Barry K."/>
            <person name="Miller A.N."/>
            <person name="Grigoriev I.V."/>
            <person name="Debuchy R."/>
            <person name="Gladieux P."/>
            <person name="Thoren M.H."/>
            <person name="Johannesson H."/>
        </authorList>
    </citation>
    <scope>NUCLEOTIDE SEQUENCE</scope>
    <source>
        <strain evidence="3">CBS 232.78</strain>
    </source>
</reference>
<sequence length="219" mass="23502">MVSFSPRALAYRAIVGLVALNLAQADPLDTSVTTDGLVPRKFTLADGSTTTIYENPNVLFTRGAAPAAPQHRSLISKRLSYSACGGAFSNDYCGEPNAVESYGSGTPLAADCSAIAQAYRNTCGYWTVTEVDGRAAGAGDVPNGANGWVTLAQRGTCAFRVRLQTRPFQNLYFGTNDIQFYINTYVPHAKNGHIQAVSGVWCSNNVDRTIEATWGMYKP</sequence>
<evidence type="ECO:0000256" key="1">
    <source>
        <dbReference type="SAM" id="SignalP"/>
    </source>
</evidence>
<feature type="chain" id="PRO_5041951139" description="Ecp2 effector protein-like domain-containing protein" evidence="1">
    <location>
        <begin position="26"/>
        <end position="219"/>
    </location>
</feature>
<dbReference type="AlphaFoldDB" id="A0AAE0NHU3"/>
<feature type="domain" description="Ecp2 effector protein-like" evidence="2">
    <location>
        <begin position="92"/>
        <end position="202"/>
    </location>
</feature>
<reference evidence="3" key="1">
    <citation type="journal article" date="2023" name="Mol. Phylogenet. Evol.">
        <title>Genome-scale phylogeny and comparative genomics of the fungal order Sordariales.</title>
        <authorList>
            <person name="Hensen N."/>
            <person name="Bonometti L."/>
            <person name="Westerberg I."/>
            <person name="Brannstrom I.O."/>
            <person name="Guillou S."/>
            <person name="Cros-Aarteil S."/>
            <person name="Calhoun S."/>
            <person name="Haridas S."/>
            <person name="Kuo A."/>
            <person name="Mondo S."/>
            <person name="Pangilinan J."/>
            <person name="Riley R."/>
            <person name="LaButti K."/>
            <person name="Andreopoulos B."/>
            <person name="Lipzen A."/>
            <person name="Chen C."/>
            <person name="Yan M."/>
            <person name="Daum C."/>
            <person name="Ng V."/>
            <person name="Clum A."/>
            <person name="Steindorff A."/>
            <person name="Ohm R.A."/>
            <person name="Martin F."/>
            <person name="Silar P."/>
            <person name="Natvig D.O."/>
            <person name="Lalanne C."/>
            <person name="Gautier V."/>
            <person name="Ament-Velasquez S.L."/>
            <person name="Kruys A."/>
            <person name="Hutchinson M.I."/>
            <person name="Powell A.J."/>
            <person name="Barry K."/>
            <person name="Miller A.N."/>
            <person name="Grigoriev I.V."/>
            <person name="Debuchy R."/>
            <person name="Gladieux P."/>
            <person name="Hiltunen Thoren M."/>
            <person name="Johannesson H."/>
        </authorList>
    </citation>
    <scope>NUCLEOTIDE SEQUENCE</scope>
    <source>
        <strain evidence="3">CBS 232.78</strain>
    </source>
</reference>
<evidence type="ECO:0000313" key="3">
    <source>
        <dbReference type="EMBL" id="KAK3381812.1"/>
    </source>
</evidence>
<accession>A0AAE0NHU3</accession>
<name>A0AAE0NHU3_9PEZI</name>
<dbReference type="InterPro" id="IPR029226">
    <property type="entry name" value="Ecp2-like"/>
</dbReference>
<evidence type="ECO:0000259" key="2">
    <source>
        <dbReference type="Pfam" id="PF14856"/>
    </source>
</evidence>
<keyword evidence="1" id="KW-0732">Signal</keyword>
<dbReference type="Proteomes" id="UP001285441">
    <property type="component" value="Unassembled WGS sequence"/>
</dbReference>
<proteinExistence type="predicted"/>
<keyword evidence="4" id="KW-1185">Reference proteome</keyword>
<organism evidence="3 4">
    <name type="scientific">Podospora didyma</name>
    <dbReference type="NCBI Taxonomy" id="330526"/>
    <lineage>
        <taxon>Eukaryota</taxon>
        <taxon>Fungi</taxon>
        <taxon>Dikarya</taxon>
        <taxon>Ascomycota</taxon>
        <taxon>Pezizomycotina</taxon>
        <taxon>Sordariomycetes</taxon>
        <taxon>Sordariomycetidae</taxon>
        <taxon>Sordariales</taxon>
        <taxon>Podosporaceae</taxon>
        <taxon>Podospora</taxon>
    </lineage>
</organism>
<gene>
    <name evidence="3" type="ORF">B0H63DRAFT_214044</name>
</gene>
<comment type="caution">
    <text evidence="3">The sequence shown here is derived from an EMBL/GenBank/DDBJ whole genome shotgun (WGS) entry which is preliminary data.</text>
</comment>
<feature type="signal peptide" evidence="1">
    <location>
        <begin position="1"/>
        <end position="25"/>
    </location>
</feature>
<dbReference type="EMBL" id="JAULSW010000005">
    <property type="protein sequence ID" value="KAK3381812.1"/>
    <property type="molecule type" value="Genomic_DNA"/>
</dbReference>
<protein>
    <recommendedName>
        <fullName evidence="2">Ecp2 effector protein-like domain-containing protein</fullName>
    </recommendedName>
</protein>
<evidence type="ECO:0000313" key="4">
    <source>
        <dbReference type="Proteomes" id="UP001285441"/>
    </source>
</evidence>